<dbReference type="InterPro" id="IPR004360">
    <property type="entry name" value="Glyas_Fos-R_dOase_dom"/>
</dbReference>
<dbReference type="CDD" id="cd07247">
    <property type="entry name" value="SgaA_N_like"/>
    <property type="match status" value="2"/>
</dbReference>
<evidence type="ECO:0000313" key="3">
    <source>
        <dbReference type="Proteomes" id="UP000444960"/>
    </source>
</evidence>
<dbReference type="InterPro" id="IPR029068">
    <property type="entry name" value="Glyas_Bleomycin-R_OHBP_Dase"/>
</dbReference>
<sequence length="260" mass="26943">MPAHTPASTAPIWFDLASSDPGRAADFYTTLFGWTADEPSAEFGGYQNFRRDGALVAGLGPAQDGGPADVWTVYFRSDDIPATLEAAEAAGGTVIASAMQIGDLGSMAVLADPAGGAFGLWQPGTHAGFSTMGEPGAPYWFDEMSMDYDASKAFYETTFGWTLTEIGEGTEGGPGQYSQVLIGGEAQAGIMAAAGMLGEGHPSFWQVYITVDDVPTTLDRVVELGGAVLMPADDTPFGVLASFKDPLGSAICIASVPEGM</sequence>
<dbReference type="PANTHER" id="PTHR33993:SF14">
    <property type="entry name" value="GB|AAF24581.1"/>
    <property type="match status" value="1"/>
</dbReference>
<dbReference type="EMBL" id="BJOV01000003">
    <property type="protein sequence ID" value="GEE01208.1"/>
    <property type="molecule type" value="Genomic_DNA"/>
</dbReference>
<gene>
    <name evidence="2" type="ORF">nbrc107696_16540</name>
</gene>
<proteinExistence type="predicted"/>
<dbReference type="Proteomes" id="UP000444960">
    <property type="component" value="Unassembled WGS sequence"/>
</dbReference>
<dbReference type="Gene3D" id="3.10.180.10">
    <property type="entry name" value="2,3-Dihydroxybiphenyl 1,2-Dioxygenase, domain 1"/>
    <property type="match status" value="2"/>
</dbReference>
<dbReference type="InterPro" id="IPR037523">
    <property type="entry name" value="VOC_core"/>
</dbReference>
<organism evidence="2 3">
    <name type="scientific">Gordonia spumicola</name>
    <dbReference type="NCBI Taxonomy" id="589161"/>
    <lineage>
        <taxon>Bacteria</taxon>
        <taxon>Bacillati</taxon>
        <taxon>Actinomycetota</taxon>
        <taxon>Actinomycetes</taxon>
        <taxon>Mycobacteriales</taxon>
        <taxon>Gordoniaceae</taxon>
        <taxon>Gordonia</taxon>
    </lineage>
</organism>
<dbReference type="PANTHER" id="PTHR33993">
    <property type="entry name" value="GLYOXALASE-RELATED"/>
    <property type="match status" value="1"/>
</dbReference>
<dbReference type="OrthoDB" id="9793039at2"/>
<feature type="domain" description="VOC" evidence="1">
    <location>
        <begin position="10"/>
        <end position="123"/>
    </location>
</feature>
<dbReference type="PROSITE" id="PS51819">
    <property type="entry name" value="VOC"/>
    <property type="match status" value="2"/>
</dbReference>
<dbReference type="AlphaFoldDB" id="A0A7I9V754"/>
<dbReference type="InterPro" id="IPR041581">
    <property type="entry name" value="Glyoxalase_6"/>
</dbReference>
<accession>A0A7I9V754</accession>
<dbReference type="Pfam" id="PF00903">
    <property type="entry name" value="Glyoxalase"/>
    <property type="match status" value="1"/>
</dbReference>
<dbReference type="InterPro" id="IPR052164">
    <property type="entry name" value="Anthracycline_SecMetBiosynth"/>
</dbReference>
<evidence type="ECO:0000313" key="2">
    <source>
        <dbReference type="EMBL" id="GEE01208.1"/>
    </source>
</evidence>
<protein>
    <recommendedName>
        <fullName evidence="1">VOC domain-containing protein</fullName>
    </recommendedName>
</protein>
<feature type="domain" description="VOC" evidence="1">
    <location>
        <begin position="137"/>
        <end position="256"/>
    </location>
</feature>
<dbReference type="Pfam" id="PF18029">
    <property type="entry name" value="Glyoxalase_6"/>
    <property type="match status" value="1"/>
</dbReference>
<evidence type="ECO:0000259" key="1">
    <source>
        <dbReference type="PROSITE" id="PS51819"/>
    </source>
</evidence>
<reference evidence="3" key="1">
    <citation type="submission" date="2019-06" db="EMBL/GenBank/DDBJ databases">
        <title>Gordonia isolated from sludge of a wastewater treatment plant.</title>
        <authorList>
            <person name="Tamura T."/>
            <person name="Aoyama K."/>
            <person name="Kang Y."/>
            <person name="Saito S."/>
            <person name="Akiyama N."/>
            <person name="Yazawa K."/>
            <person name="Gonoi T."/>
            <person name="Mikami Y."/>
        </authorList>
    </citation>
    <scope>NUCLEOTIDE SEQUENCE [LARGE SCALE GENOMIC DNA]</scope>
    <source>
        <strain evidence="3">NBRC 107696</strain>
    </source>
</reference>
<dbReference type="SUPFAM" id="SSF54593">
    <property type="entry name" value="Glyoxalase/Bleomycin resistance protein/Dihydroxybiphenyl dioxygenase"/>
    <property type="match status" value="2"/>
</dbReference>
<name>A0A7I9V754_9ACTN</name>
<keyword evidence="3" id="KW-1185">Reference proteome</keyword>
<dbReference type="RefSeq" id="WP_161895030.1">
    <property type="nucleotide sequence ID" value="NZ_BJOV01000003.1"/>
</dbReference>
<comment type="caution">
    <text evidence="2">The sequence shown here is derived from an EMBL/GenBank/DDBJ whole genome shotgun (WGS) entry which is preliminary data.</text>
</comment>